<dbReference type="Pfam" id="PF13391">
    <property type="entry name" value="HNH_2"/>
    <property type="match status" value="1"/>
</dbReference>
<proteinExistence type="predicted"/>
<evidence type="ECO:0000259" key="1">
    <source>
        <dbReference type="Pfam" id="PF13391"/>
    </source>
</evidence>
<dbReference type="Proteomes" id="UP001204061">
    <property type="component" value="Unassembled WGS sequence"/>
</dbReference>
<keyword evidence="2" id="KW-0540">Nuclease</keyword>
<gene>
    <name evidence="2" type="ORF">NS965_13190</name>
</gene>
<reference evidence="2" key="1">
    <citation type="submission" date="2022-08" db="EMBL/GenBank/DDBJ databases">
        <title>A global survey of hypervirulent Aeromonas hydrophila identified this emerging pathogen in farmed fish in the lower Mekong River basin.</title>
        <authorList>
            <person name="Xu T."/>
            <person name="Rasmussen-Ivey C.R."/>
            <person name="Moen F.S."/>
            <person name="Fernandez Bravo A."/>
            <person name="Lamy B."/>
            <person name="Beaz-Hidalgo R."/>
            <person name="Khan C.D."/>
            <person name="Castro Escarpulli G."/>
            <person name="Yasin I.S.M."/>
            <person name="Figueras M.J."/>
            <person name="Azzam Sayuti M."/>
            <person name="Karim M.M."/>
            <person name="Alam K.M."/>
            <person name="Le T.T.T."/>
            <person name="Thao N.H.P."/>
            <person name="Addo S."/>
            <person name="Duodu S."/>
            <person name="Ali S."/>
            <person name="Mey S."/>
            <person name="Somony T."/>
            <person name="Liles M.R."/>
        </authorList>
    </citation>
    <scope>NUCLEOTIDE SEQUENCE</scope>
    <source>
        <strain evidence="2">0.14</strain>
    </source>
</reference>
<dbReference type="AlphaFoldDB" id="A0AAW5MIG4"/>
<dbReference type="GO" id="GO:0004519">
    <property type="term" value="F:endonuclease activity"/>
    <property type="evidence" value="ECO:0007669"/>
    <property type="project" value="UniProtKB-KW"/>
</dbReference>
<dbReference type="InterPro" id="IPR003615">
    <property type="entry name" value="HNH_nuc"/>
</dbReference>
<accession>A0AAW5MIG4</accession>
<name>A0AAW5MIG4_AERVE</name>
<protein>
    <submittedName>
        <fullName evidence="2">HNH endonuclease</fullName>
    </submittedName>
</protein>
<comment type="caution">
    <text evidence="2">The sequence shown here is derived from an EMBL/GenBank/DDBJ whole genome shotgun (WGS) entry which is preliminary data.</text>
</comment>
<dbReference type="EMBL" id="JANLFC010000040">
    <property type="protein sequence ID" value="MCR4449336.1"/>
    <property type="molecule type" value="Genomic_DNA"/>
</dbReference>
<evidence type="ECO:0000313" key="2">
    <source>
        <dbReference type="EMBL" id="MCR4449336.1"/>
    </source>
</evidence>
<keyword evidence="2" id="KW-0255">Endonuclease</keyword>
<sequence>MDREPISYLAALETLFKKKSKKIQNGFEMLKANYRSEGRRITASSLANAAGYDNYSTGNEQYGSFAHELSNLLGLEPEQSRDGKPVWTFAICDASEEKDKHGHFQWILKQDVATALEQLGIVTPIVVRNVFSELEEKRNELEALPQKTREIVIQARIGQGLFRERLISHWEGCSVTGFANTNLLVASHIKPWCDCTPSEALSMTNGLLLLPNIDLAFDRGFISFNADGEIIFSPQISETDVISLGISRSMKLRWCYPQHEEFLSYHRKHVFRADG</sequence>
<dbReference type="RefSeq" id="WP_257725523.1">
    <property type="nucleotide sequence ID" value="NZ_JANLFC010000040.1"/>
</dbReference>
<organism evidence="2 3">
    <name type="scientific">Aeromonas veronii</name>
    <dbReference type="NCBI Taxonomy" id="654"/>
    <lineage>
        <taxon>Bacteria</taxon>
        <taxon>Pseudomonadati</taxon>
        <taxon>Pseudomonadota</taxon>
        <taxon>Gammaproteobacteria</taxon>
        <taxon>Aeromonadales</taxon>
        <taxon>Aeromonadaceae</taxon>
        <taxon>Aeromonas</taxon>
    </lineage>
</organism>
<keyword evidence="2" id="KW-0378">Hydrolase</keyword>
<feature type="domain" description="HNH nuclease" evidence="1">
    <location>
        <begin position="173"/>
        <end position="225"/>
    </location>
</feature>
<evidence type="ECO:0000313" key="3">
    <source>
        <dbReference type="Proteomes" id="UP001204061"/>
    </source>
</evidence>